<dbReference type="GO" id="GO:0046872">
    <property type="term" value="F:metal ion binding"/>
    <property type="evidence" value="ECO:0007669"/>
    <property type="project" value="UniProtKB-KW"/>
</dbReference>
<sequence>MPVSPAYRPEPRFFALGADYGDPVKAADFPQTILRLRNDRAAAQVGLETLSDAEWVAHFGRFEPLPGQPAPVAMRYHGHQFRIYNPELGDGRGFLAGQLREVPQDANLPQAASLREGGVRETKQPRLLDLGTKGSGQTPWSRHADGRLTLKGGVREALAAAMLESLGVPTCRILSLIETGEDLERHDEPSPTRSAVMVRLTHSHIRFGTFQRAAYYGRKDQIEVLMEHARSLYHPAVAAGDAPGFLAAVVEASARLTAKWISAGFVHGVLNTDNLNVTGESFDYGPWRFLPHYEPGFTAAYFDQTGLYAFARQPEAVFWNLTQLAGCLKLIADAEPQVVALTEALNGFGPAYIRHLRAAFLNRLGVRSVGEAADQRLLDCTLALAREKKEALRWEPLFFDWFGGFSSAARALGGPRGKTYQGEAFDAFRFALMEHEPDRPERLEHPMFAAPEPEEMLIDEVEALWSAIDTADDWGPLKAKLARLDAAREAWRL</sequence>
<dbReference type="Pfam" id="PF02696">
    <property type="entry name" value="SelO"/>
    <property type="match status" value="2"/>
</dbReference>
<gene>
    <name evidence="9" type="ORF">D8I30_02815</name>
</gene>
<evidence type="ECO:0000256" key="3">
    <source>
        <dbReference type="ARBA" id="ARBA00022679"/>
    </source>
</evidence>
<evidence type="ECO:0000256" key="5">
    <source>
        <dbReference type="ARBA" id="ARBA00022723"/>
    </source>
</evidence>
<evidence type="ECO:0000256" key="7">
    <source>
        <dbReference type="ARBA" id="ARBA00022840"/>
    </source>
</evidence>
<keyword evidence="5" id="KW-0479">Metal-binding</keyword>
<reference evidence="9 10" key="1">
    <citation type="submission" date="2018-10" db="EMBL/GenBank/DDBJ databases">
        <title>Complete genome sequence of Brevundimonas naejangsanensis BRV3.</title>
        <authorList>
            <person name="Berrios L."/>
            <person name="Ely B."/>
        </authorList>
    </citation>
    <scope>NUCLEOTIDE SEQUENCE [LARGE SCALE GENOMIC DNA]</scope>
    <source>
        <strain evidence="9 10">BRV3</strain>
    </source>
</reference>
<evidence type="ECO:0000256" key="8">
    <source>
        <dbReference type="ARBA" id="ARBA00022842"/>
    </source>
</evidence>
<keyword evidence="4" id="KW-0548">Nucleotidyltransferase</keyword>
<organism evidence="9 10">
    <name type="scientific">Brevundimonas naejangsanensis</name>
    <dbReference type="NCBI Taxonomy" id="588932"/>
    <lineage>
        <taxon>Bacteria</taxon>
        <taxon>Pseudomonadati</taxon>
        <taxon>Pseudomonadota</taxon>
        <taxon>Alphaproteobacteria</taxon>
        <taxon>Caulobacterales</taxon>
        <taxon>Caulobacteraceae</taxon>
        <taxon>Brevundimonas</taxon>
    </lineage>
</organism>
<dbReference type="OrthoDB" id="9776281at2"/>
<dbReference type="GO" id="GO:0070733">
    <property type="term" value="F:AMPylase activity"/>
    <property type="evidence" value="ECO:0007669"/>
    <property type="project" value="TreeGrafter"/>
</dbReference>
<dbReference type="InterPro" id="IPR003846">
    <property type="entry name" value="SelO"/>
</dbReference>
<evidence type="ECO:0000256" key="4">
    <source>
        <dbReference type="ARBA" id="ARBA00022695"/>
    </source>
</evidence>
<name>A0A494RD66_9CAUL</name>
<dbReference type="GO" id="GO:0005524">
    <property type="term" value="F:ATP binding"/>
    <property type="evidence" value="ECO:0007669"/>
    <property type="project" value="UniProtKB-KW"/>
</dbReference>
<protein>
    <submittedName>
        <fullName evidence="9">Selenoprotein O</fullName>
    </submittedName>
</protein>
<evidence type="ECO:0000256" key="6">
    <source>
        <dbReference type="ARBA" id="ARBA00022741"/>
    </source>
</evidence>
<keyword evidence="10" id="KW-1185">Reference proteome</keyword>
<keyword evidence="7" id="KW-0067">ATP-binding</keyword>
<evidence type="ECO:0000313" key="9">
    <source>
        <dbReference type="EMBL" id="AYG94235.1"/>
    </source>
</evidence>
<evidence type="ECO:0000313" key="10">
    <source>
        <dbReference type="Proteomes" id="UP000276984"/>
    </source>
</evidence>
<keyword evidence="3" id="KW-0808">Transferase</keyword>
<keyword evidence="6" id="KW-0547">Nucleotide-binding</keyword>
<evidence type="ECO:0000256" key="1">
    <source>
        <dbReference type="ARBA" id="ARBA00001946"/>
    </source>
</evidence>
<evidence type="ECO:0000256" key="2">
    <source>
        <dbReference type="ARBA" id="ARBA00009747"/>
    </source>
</evidence>
<comment type="cofactor">
    <cofactor evidence="1">
        <name>Mg(2+)</name>
        <dbReference type="ChEBI" id="CHEBI:18420"/>
    </cofactor>
</comment>
<dbReference type="RefSeq" id="WP_121481392.1">
    <property type="nucleotide sequence ID" value="NZ_CP032707.1"/>
</dbReference>
<dbReference type="Proteomes" id="UP000276984">
    <property type="component" value="Chromosome"/>
</dbReference>
<dbReference type="PANTHER" id="PTHR32057:SF14">
    <property type="entry name" value="PROTEIN ADENYLYLTRANSFERASE SELO, MITOCHONDRIAL"/>
    <property type="match status" value="1"/>
</dbReference>
<proteinExistence type="inferred from homology"/>
<dbReference type="EMBL" id="CP032707">
    <property type="protein sequence ID" value="AYG94235.1"/>
    <property type="molecule type" value="Genomic_DNA"/>
</dbReference>
<comment type="similarity">
    <text evidence="2">Belongs to the SELO family.</text>
</comment>
<dbReference type="AlphaFoldDB" id="A0A494RD66"/>
<accession>A0A494RD66</accession>
<dbReference type="PANTHER" id="PTHR32057">
    <property type="entry name" value="PROTEIN ADENYLYLTRANSFERASE SELO, MITOCHONDRIAL"/>
    <property type="match status" value="1"/>
</dbReference>
<keyword evidence="8" id="KW-0460">Magnesium</keyword>